<organism evidence="3 4">
    <name type="scientific">Hyaloscypha variabilis (strain UAMH 11265 / GT02V1 / F)</name>
    <name type="common">Meliniomyces variabilis</name>
    <dbReference type="NCBI Taxonomy" id="1149755"/>
    <lineage>
        <taxon>Eukaryota</taxon>
        <taxon>Fungi</taxon>
        <taxon>Dikarya</taxon>
        <taxon>Ascomycota</taxon>
        <taxon>Pezizomycotina</taxon>
        <taxon>Leotiomycetes</taxon>
        <taxon>Helotiales</taxon>
        <taxon>Hyaloscyphaceae</taxon>
        <taxon>Hyaloscypha</taxon>
        <taxon>Hyaloscypha variabilis</taxon>
    </lineage>
</organism>
<evidence type="ECO:0000313" key="3">
    <source>
        <dbReference type="EMBL" id="PMD40616.1"/>
    </source>
</evidence>
<protein>
    <recommendedName>
        <fullName evidence="2">Alpha/beta hydrolase fold-3 domain-containing protein</fullName>
    </recommendedName>
</protein>
<reference evidence="3 4" key="1">
    <citation type="submission" date="2016-04" db="EMBL/GenBank/DDBJ databases">
        <title>A degradative enzymes factory behind the ericoid mycorrhizal symbiosis.</title>
        <authorList>
            <consortium name="DOE Joint Genome Institute"/>
            <person name="Martino E."/>
            <person name="Morin E."/>
            <person name="Grelet G."/>
            <person name="Kuo A."/>
            <person name="Kohler A."/>
            <person name="Daghino S."/>
            <person name="Barry K."/>
            <person name="Choi C."/>
            <person name="Cichocki N."/>
            <person name="Clum A."/>
            <person name="Copeland A."/>
            <person name="Hainaut M."/>
            <person name="Haridas S."/>
            <person name="Labutti K."/>
            <person name="Lindquist E."/>
            <person name="Lipzen A."/>
            <person name="Khouja H.-R."/>
            <person name="Murat C."/>
            <person name="Ohm R."/>
            <person name="Olson A."/>
            <person name="Spatafora J."/>
            <person name="Veneault-Fourrey C."/>
            <person name="Henrissat B."/>
            <person name="Grigoriev I."/>
            <person name="Martin F."/>
            <person name="Perotto S."/>
        </authorList>
    </citation>
    <scope>NUCLEOTIDE SEQUENCE [LARGE SCALE GENOMIC DNA]</scope>
    <source>
        <strain evidence="3 4">F</strain>
    </source>
</reference>
<keyword evidence="1" id="KW-0378">Hydrolase</keyword>
<dbReference type="EMBL" id="KZ613945">
    <property type="protein sequence ID" value="PMD40616.1"/>
    <property type="molecule type" value="Genomic_DNA"/>
</dbReference>
<dbReference type="Proteomes" id="UP000235786">
    <property type="component" value="Unassembled WGS sequence"/>
</dbReference>
<evidence type="ECO:0000256" key="1">
    <source>
        <dbReference type="ARBA" id="ARBA00022801"/>
    </source>
</evidence>
<dbReference type="InterPro" id="IPR050300">
    <property type="entry name" value="GDXG_lipolytic_enzyme"/>
</dbReference>
<proteinExistence type="predicted"/>
<dbReference type="OrthoDB" id="408631at2759"/>
<dbReference type="Gene3D" id="3.40.50.1820">
    <property type="entry name" value="alpha/beta hydrolase"/>
    <property type="match status" value="1"/>
</dbReference>
<feature type="domain" description="Alpha/beta hydrolase fold-3" evidence="2">
    <location>
        <begin position="95"/>
        <end position="306"/>
    </location>
</feature>
<dbReference type="InterPro" id="IPR029058">
    <property type="entry name" value="AB_hydrolase_fold"/>
</dbReference>
<keyword evidence="4" id="KW-1185">Reference proteome</keyword>
<name>A0A2J6RQ31_HYAVF</name>
<accession>A0A2J6RQ31</accession>
<dbReference type="Pfam" id="PF07859">
    <property type="entry name" value="Abhydrolase_3"/>
    <property type="match status" value="1"/>
</dbReference>
<dbReference type="PANTHER" id="PTHR48081">
    <property type="entry name" value="AB HYDROLASE SUPERFAMILY PROTEIN C4A8.06C"/>
    <property type="match status" value="1"/>
</dbReference>
<dbReference type="STRING" id="1149755.A0A2J6RQ31"/>
<sequence length="330" mass="36620">MSDLFVNSSKFRPEAVGKEAREMINAIKSMPLDQPWWEIGMPEYRRRTAAGELNYKPRLLNDRAQHLRLPSRDPSRPIRCRLFTPASYGPVKGVMLHIHGGGYTVFGSDFQDSLLAHIADISCLAVVSVEYRLAPEHPFPQGPEDCYDVAEWLAANAKLHYDAELSFIAGSSTGAHFSALTALHLRKARPDFHLRGLVLLYGMYNLTYSAPSIVNAPDDAIICTPDALKYTTEAFIPGLTLEARHDPAISPFYADLQALSPLPPALFICGTEDILIDESVFFGSKWMMVNSESVVKIFPGALHGFIDFEGMPFMRGGWDAVTDFLVTHTA</sequence>
<dbReference type="PANTHER" id="PTHR48081:SF8">
    <property type="entry name" value="ALPHA_BETA HYDROLASE FOLD-3 DOMAIN-CONTAINING PROTEIN-RELATED"/>
    <property type="match status" value="1"/>
</dbReference>
<gene>
    <name evidence="3" type="ORF">L207DRAFT_566025</name>
</gene>
<dbReference type="GO" id="GO:0016787">
    <property type="term" value="F:hydrolase activity"/>
    <property type="evidence" value="ECO:0007669"/>
    <property type="project" value="UniProtKB-KW"/>
</dbReference>
<dbReference type="AlphaFoldDB" id="A0A2J6RQ31"/>
<dbReference type="InterPro" id="IPR013094">
    <property type="entry name" value="AB_hydrolase_3"/>
</dbReference>
<evidence type="ECO:0000313" key="4">
    <source>
        <dbReference type="Proteomes" id="UP000235786"/>
    </source>
</evidence>
<evidence type="ECO:0000259" key="2">
    <source>
        <dbReference type="Pfam" id="PF07859"/>
    </source>
</evidence>
<dbReference type="SUPFAM" id="SSF53474">
    <property type="entry name" value="alpha/beta-Hydrolases"/>
    <property type="match status" value="1"/>
</dbReference>